<feature type="region of interest" description="Disordered" evidence="1">
    <location>
        <begin position="1"/>
        <end position="83"/>
    </location>
</feature>
<dbReference type="RefSeq" id="WP_021320011.1">
    <property type="nucleotide sequence ID" value="NZ_AUWY01000135.1"/>
</dbReference>
<dbReference type="AlphaFoldDB" id="T0K8U7"/>
<sequence>MSVGSTGHPIAGAALVDHNAQPWKPDVTDSSYARQRPVLHLRRSKADTPVVREEDDGVLAGDPHGTNSREAVQRPHRRKKLMA</sequence>
<evidence type="ECO:0000313" key="3">
    <source>
        <dbReference type="Proteomes" id="UP000015523"/>
    </source>
</evidence>
<dbReference type="PATRIC" id="fig|1346791.3.peg.4375"/>
<proteinExistence type="predicted"/>
<protein>
    <submittedName>
        <fullName evidence="2">Uncharacterized protein</fullName>
    </submittedName>
</protein>
<feature type="compositionally biased region" description="Basic residues" evidence="1">
    <location>
        <begin position="74"/>
        <end position="83"/>
    </location>
</feature>
<dbReference type="EMBL" id="AUWY01000135">
    <property type="protein sequence ID" value="EQB29833.1"/>
    <property type="molecule type" value="Genomic_DNA"/>
</dbReference>
<reference evidence="2 3" key="1">
    <citation type="journal article" date="2013" name="Genome Announc.">
        <title>Draft Genome Sequence of Sphingobium ummariense Strain RL-3, a Hexachlorocyclohexane-Degrading Bacterium.</title>
        <authorList>
            <person name="Kohli P."/>
            <person name="Dua A."/>
            <person name="Sangwan N."/>
            <person name="Oldach P."/>
            <person name="Khurana J.P."/>
            <person name="Lal R."/>
        </authorList>
    </citation>
    <scope>NUCLEOTIDE SEQUENCE [LARGE SCALE GENOMIC DNA]</scope>
    <source>
        <strain evidence="2 3">RL-3</strain>
    </source>
</reference>
<keyword evidence="3" id="KW-1185">Reference proteome</keyword>
<accession>T0K8U7</accession>
<name>T0K8U7_9SPHN</name>
<evidence type="ECO:0000256" key="1">
    <source>
        <dbReference type="SAM" id="MobiDB-lite"/>
    </source>
</evidence>
<organism evidence="2 3">
    <name type="scientific">Sphingobium ummariense RL-3</name>
    <dbReference type="NCBI Taxonomy" id="1346791"/>
    <lineage>
        <taxon>Bacteria</taxon>
        <taxon>Pseudomonadati</taxon>
        <taxon>Pseudomonadota</taxon>
        <taxon>Alphaproteobacteria</taxon>
        <taxon>Sphingomonadales</taxon>
        <taxon>Sphingomonadaceae</taxon>
        <taxon>Sphingobium</taxon>
    </lineage>
</organism>
<evidence type="ECO:0000313" key="2">
    <source>
        <dbReference type="EMBL" id="EQB29833.1"/>
    </source>
</evidence>
<dbReference type="Proteomes" id="UP000015523">
    <property type="component" value="Unassembled WGS sequence"/>
</dbReference>
<comment type="caution">
    <text evidence="2">The sequence shown here is derived from an EMBL/GenBank/DDBJ whole genome shotgun (WGS) entry which is preliminary data.</text>
</comment>
<gene>
    <name evidence="2" type="ORF">M529_22665</name>
</gene>